<dbReference type="RefSeq" id="WP_056949953.1">
    <property type="nucleotide sequence ID" value="NZ_AZDJ01000001.1"/>
</dbReference>
<reference evidence="3 4" key="1">
    <citation type="journal article" date="2015" name="Genome Announc.">
        <title>Expanding the biotechnology potential of lactobacilli through comparative genomics of 213 strains and associated genera.</title>
        <authorList>
            <person name="Sun Z."/>
            <person name="Harris H.M."/>
            <person name="McCann A."/>
            <person name="Guo C."/>
            <person name="Argimon S."/>
            <person name="Zhang W."/>
            <person name="Yang X."/>
            <person name="Jeffery I.B."/>
            <person name="Cooney J.C."/>
            <person name="Kagawa T.F."/>
            <person name="Liu W."/>
            <person name="Song Y."/>
            <person name="Salvetti E."/>
            <person name="Wrobel A."/>
            <person name="Rasinkangas P."/>
            <person name="Parkhill J."/>
            <person name="Rea M.C."/>
            <person name="O'Sullivan O."/>
            <person name="Ritari J."/>
            <person name="Douillard F.P."/>
            <person name="Paul Ross R."/>
            <person name="Yang R."/>
            <person name="Briner A.E."/>
            <person name="Felis G.E."/>
            <person name="de Vos W.M."/>
            <person name="Barrangou R."/>
            <person name="Klaenhammer T.R."/>
            <person name="Caufield P.W."/>
            <person name="Cui Y."/>
            <person name="Zhang H."/>
            <person name="O'Toole P.W."/>
        </authorList>
    </citation>
    <scope>NUCLEOTIDE SEQUENCE [LARGE SCALE GENOMIC DNA]</scope>
    <source>
        <strain evidence="3 4">JCM 17158</strain>
    </source>
</reference>
<dbReference type="Gene3D" id="2.30.42.10">
    <property type="match status" value="1"/>
</dbReference>
<dbReference type="InterPro" id="IPR008269">
    <property type="entry name" value="Lon_proteolytic"/>
</dbReference>
<dbReference type="PATRIC" id="fig|1291734.4.peg.1049"/>
<dbReference type="STRING" id="1291734.FD02_GL001023"/>
<organism evidence="3 4">
    <name type="scientific">Lacticaseibacillus nasuensis JCM 17158</name>
    <dbReference type="NCBI Taxonomy" id="1291734"/>
    <lineage>
        <taxon>Bacteria</taxon>
        <taxon>Bacillati</taxon>
        <taxon>Bacillota</taxon>
        <taxon>Bacilli</taxon>
        <taxon>Lactobacillales</taxon>
        <taxon>Lactobacillaceae</taxon>
        <taxon>Lacticaseibacillus</taxon>
    </lineage>
</organism>
<name>A0A0R1K2Q6_9LACO</name>
<dbReference type="InterPro" id="IPR020568">
    <property type="entry name" value="Ribosomal_Su5_D2-typ_SF"/>
</dbReference>
<evidence type="ECO:0000259" key="2">
    <source>
        <dbReference type="Pfam" id="PF13180"/>
    </source>
</evidence>
<evidence type="ECO:0000313" key="3">
    <source>
        <dbReference type="EMBL" id="KRK74418.1"/>
    </source>
</evidence>
<feature type="domain" description="PDZ" evidence="2">
    <location>
        <begin position="124"/>
        <end position="195"/>
    </location>
</feature>
<gene>
    <name evidence="3" type="ORF">FD02_GL001023</name>
</gene>
<sequence>MRKSRWRWAAVALIIVTMVGFWPTGKYAEVPGSAESLKPYVKVAGRPDREKGSYMLTTVGVMGPLTVGEYLWAKLQPYAEIDTKTELMGTDTSAEYDLLQRYYIKSAANGAVAAAFKAANRPVTTRHLGIYVMSIMKGSPFRGKLRLGDTITALDGHHYGTADAYVKAISQRKIGSRLTLTYLRGSKTHHATAKLMRLPGTKRAGIGISLTEHTSMTTQPKVTIDAGDIGGPSAGLMFAVQTYTLITQQHYRRGRKIAGTGTIDAAGNVGQIGGIDKKVYMANREGAKIFFAPDTPATKQILKADPTYQNNYTVAKRTAKHLKAKMVVVPVRTLADALQYLRQH</sequence>
<evidence type="ECO:0000313" key="4">
    <source>
        <dbReference type="Proteomes" id="UP000051804"/>
    </source>
</evidence>
<protein>
    <submittedName>
        <fullName evidence="3">S16 family peptidase</fullName>
    </submittedName>
</protein>
<dbReference type="NCBIfam" id="NF041438">
    <property type="entry name" value="SepM_fam_S16"/>
    <property type="match status" value="1"/>
</dbReference>
<dbReference type="SUPFAM" id="SSF54211">
    <property type="entry name" value="Ribosomal protein S5 domain 2-like"/>
    <property type="match status" value="1"/>
</dbReference>
<evidence type="ECO:0000259" key="1">
    <source>
        <dbReference type="Pfam" id="PF05362"/>
    </source>
</evidence>
<accession>A0A0R1K2Q6</accession>
<dbReference type="GO" id="GO:0030163">
    <property type="term" value="P:protein catabolic process"/>
    <property type="evidence" value="ECO:0007669"/>
    <property type="project" value="InterPro"/>
</dbReference>
<dbReference type="Gene3D" id="3.30.230.10">
    <property type="match status" value="1"/>
</dbReference>
<dbReference type="SUPFAM" id="SSF50156">
    <property type="entry name" value="PDZ domain-like"/>
    <property type="match status" value="1"/>
</dbReference>
<dbReference type="InterPro" id="IPR001478">
    <property type="entry name" value="PDZ"/>
</dbReference>
<dbReference type="Pfam" id="PF05362">
    <property type="entry name" value="Lon_C"/>
    <property type="match status" value="1"/>
</dbReference>
<dbReference type="GO" id="GO:0004252">
    <property type="term" value="F:serine-type endopeptidase activity"/>
    <property type="evidence" value="ECO:0007669"/>
    <property type="project" value="InterPro"/>
</dbReference>
<keyword evidence="4" id="KW-1185">Reference proteome</keyword>
<dbReference type="Pfam" id="PF13180">
    <property type="entry name" value="PDZ_2"/>
    <property type="match status" value="1"/>
</dbReference>
<proteinExistence type="predicted"/>
<dbReference type="InterPro" id="IPR014721">
    <property type="entry name" value="Ribsml_uS5_D2-typ_fold_subgr"/>
</dbReference>
<dbReference type="PANTHER" id="PTHR10046">
    <property type="entry name" value="ATP DEPENDENT LON PROTEASE FAMILY MEMBER"/>
    <property type="match status" value="1"/>
</dbReference>
<dbReference type="InterPro" id="IPR036034">
    <property type="entry name" value="PDZ_sf"/>
</dbReference>
<dbReference type="GO" id="GO:0006508">
    <property type="term" value="P:proteolysis"/>
    <property type="evidence" value="ECO:0007669"/>
    <property type="project" value="InterPro"/>
</dbReference>
<dbReference type="InterPro" id="IPR027065">
    <property type="entry name" value="Lon_Prtase"/>
</dbReference>
<dbReference type="Proteomes" id="UP000051804">
    <property type="component" value="Unassembled WGS sequence"/>
</dbReference>
<dbReference type="GO" id="GO:0005524">
    <property type="term" value="F:ATP binding"/>
    <property type="evidence" value="ECO:0007669"/>
    <property type="project" value="InterPro"/>
</dbReference>
<feature type="domain" description="Lon proteolytic" evidence="1">
    <location>
        <begin position="230"/>
        <end position="295"/>
    </location>
</feature>
<dbReference type="EMBL" id="AZDJ01000001">
    <property type="protein sequence ID" value="KRK74418.1"/>
    <property type="molecule type" value="Genomic_DNA"/>
</dbReference>
<comment type="caution">
    <text evidence="3">The sequence shown here is derived from an EMBL/GenBank/DDBJ whole genome shotgun (WGS) entry which is preliminary data.</text>
</comment>
<dbReference type="GO" id="GO:0004176">
    <property type="term" value="F:ATP-dependent peptidase activity"/>
    <property type="evidence" value="ECO:0007669"/>
    <property type="project" value="InterPro"/>
</dbReference>
<dbReference type="AlphaFoldDB" id="A0A0R1K2Q6"/>